<keyword evidence="2" id="KW-0472">Membrane</keyword>
<evidence type="ECO:0000313" key="4">
    <source>
        <dbReference type="EMBL" id="KAE8762405.1"/>
    </source>
</evidence>
<gene>
    <name evidence="4" type="ORF">GB883_19550</name>
</gene>
<keyword evidence="5" id="KW-1185">Reference proteome</keyword>
<dbReference type="RefSeq" id="WP_152204797.1">
    <property type="nucleotide sequence ID" value="NZ_VUKF01000076.1"/>
</dbReference>
<organism evidence="4 5">
    <name type="scientific">Georgenia thermotolerans</name>
    <dbReference type="NCBI Taxonomy" id="527326"/>
    <lineage>
        <taxon>Bacteria</taxon>
        <taxon>Bacillati</taxon>
        <taxon>Actinomycetota</taxon>
        <taxon>Actinomycetes</taxon>
        <taxon>Micrococcales</taxon>
        <taxon>Bogoriellaceae</taxon>
        <taxon>Georgenia</taxon>
    </lineage>
</organism>
<sequence>MDHPDEETLALLALGEDAGGAETAAHVATCPDCQAELAALRRVTQAGRGAGAATLERPSDVVWARIATELGLPEEAGAAEAAPGAAAAPATTAPQPTEERPARRGWRRRVVWVAAASFVVGVGGTVAVQRLAAPSPPPEQTLAAATLEPLPGWQAQGQASVHEVDGRRVLTVDLPEVPGSGYREVWLMDANLTRLVGLGVLSGTEGQFDLPANLDLREFRVVDVSEEPYDGNPAHSGDSIVRGKLT</sequence>
<dbReference type="AlphaFoldDB" id="A0A7J5UJ34"/>
<protein>
    <submittedName>
        <fullName evidence="4">Anti-sigma factor</fullName>
    </submittedName>
</protein>
<dbReference type="InterPro" id="IPR018764">
    <property type="entry name" value="RskA_C"/>
</dbReference>
<feature type="compositionally biased region" description="Low complexity" evidence="1">
    <location>
        <begin position="76"/>
        <end position="96"/>
    </location>
</feature>
<proteinExistence type="predicted"/>
<dbReference type="OrthoDB" id="4328740at2"/>
<keyword evidence="2" id="KW-0812">Transmembrane</keyword>
<accession>A0A7J5UJ34</accession>
<dbReference type="Proteomes" id="UP000451860">
    <property type="component" value="Unassembled WGS sequence"/>
</dbReference>
<dbReference type="GO" id="GO:0005886">
    <property type="term" value="C:plasma membrane"/>
    <property type="evidence" value="ECO:0007669"/>
    <property type="project" value="InterPro"/>
</dbReference>
<feature type="region of interest" description="Disordered" evidence="1">
    <location>
        <begin position="227"/>
        <end position="246"/>
    </location>
</feature>
<evidence type="ECO:0000259" key="3">
    <source>
        <dbReference type="Pfam" id="PF10099"/>
    </source>
</evidence>
<feature type="region of interest" description="Disordered" evidence="1">
    <location>
        <begin position="76"/>
        <end position="103"/>
    </location>
</feature>
<reference evidence="4 5" key="1">
    <citation type="submission" date="2019-10" db="EMBL/GenBank/DDBJ databases">
        <title>Georgenia wutianyii sp. nov. and Georgenia yuyongxinii sp. nov. isolated from plateau pika (Ochotona curzoniae) in the Qinghai-Tibet plateau of China.</title>
        <authorList>
            <person name="Tian Z."/>
        </authorList>
    </citation>
    <scope>NUCLEOTIDE SEQUENCE [LARGE SCALE GENOMIC DNA]</scope>
    <source>
        <strain evidence="4 5">DSM 21501</strain>
    </source>
</reference>
<comment type="caution">
    <text evidence="4">The sequence shown here is derived from an EMBL/GenBank/DDBJ whole genome shotgun (WGS) entry which is preliminary data.</text>
</comment>
<evidence type="ECO:0000256" key="2">
    <source>
        <dbReference type="SAM" id="Phobius"/>
    </source>
</evidence>
<evidence type="ECO:0000313" key="5">
    <source>
        <dbReference type="Proteomes" id="UP000451860"/>
    </source>
</evidence>
<evidence type="ECO:0000256" key="1">
    <source>
        <dbReference type="SAM" id="MobiDB-lite"/>
    </source>
</evidence>
<dbReference type="EMBL" id="WHJE01000177">
    <property type="protein sequence ID" value="KAE8762405.1"/>
    <property type="molecule type" value="Genomic_DNA"/>
</dbReference>
<keyword evidence="2" id="KW-1133">Transmembrane helix</keyword>
<feature type="transmembrane region" description="Helical" evidence="2">
    <location>
        <begin position="110"/>
        <end position="128"/>
    </location>
</feature>
<feature type="domain" description="Anti-sigma K factor RskA C-terminal" evidence="3">
    <location>
        <begin position="112"/>
        <end position="237"/>
    </location>
</feature>
<name>A0A7J5UJ34_9MICO</name>
<dbReference type="Pfam" id="PF10099">
    <property type="entry name" value="RskA_C"/>
    <property type="match status" value="1"/>
</dbReference>